<keyword evidence="1" id="KW-0472">Membrane</keyword>
<name>A0AA37IL40_9BURK</name>
<dbReference type="RefSeq" id="WP_238215772.1">
    <property type="nucleotide sequence ID" value="NZ_BPUS01000018.1"/>
</dbReference>
<evidence type="ECO:0008006" key="4">
    <source>
        <dbReference type="Google" id="ProtNLM"/>
    </source>
</evidence>
<gene>
    <name evidence="2" type="ORF">CBA19CS42_29790</name>
</gene>
<evidence type="ECO:0000313" key="3">
    <source>
        <dbReference type="Proteomes" id="UP001055111"/>
    </source>
</evidence>
<organism evidence="2 3">
    <name type="scientific">Caballeronia novacaledonica</name>
    <dbReference type="NCBI Taxonomy" id="1544861"/>
    <lineage>
        <taxon>Bacteria</taxon>
        <taxon>Pseudomonadati</taxon>
        <taxon>Pseudomonadota</taxon>
        <taxon>Betaproteobacteria</taxon>
        <taxon>Burkholderiales</taxon>
        <taxon>Burkholderiaceae</taxon>
        <taxon>Caballeronia</taxon>
    </lineage>
</organism>
<proteinExistence type="predicted"/>
<reference evidence="2" key="1">
    <citation type="submission" date="2022-09" db="EMBL/GenBank/DDBJ databases">
        <title>Isolation and characterization of 3-chlorobenzoate degrading bacteria from soils in Shizuoka.</title>
        <authorList>
            <person name="Ifat A."/>
            <person name="Ogawa N."/>
            <person name="Kimbara K."/>
            <person name="Moriuchi R."/>
            <person name="Dohra H."/>
            <person name="Shintani M."/>
        </authorList>
    </citation>
    <scope>NUCLEOTIDE SEQUENCE</scope>
    <source>
        <strain evidence="2">19CS4-2</strain>
    </source>
</reference>
<keyword evidence="1" id="KW-1133">Transmembrane helix</keyword>
<comment type="caution">
    <text evidence="2">The sequence shown here is derived from an EMBL/GenBank/DDBJ whole genome shotgun (WGS) entry which is preliminary data.</text>
</comment>
<evidence type="ECO:0000256" key="1">
    <source>
        <dbReference type="SAM" id="Phobius"/>
    </source>
</evidence>
<sequence>MHTHSIRSWIGYLVIEIFCSLWFQSAMAQQAGAVSSGASAASNPPVSSSLHLNRMEEEKIQIEREKLDEQRKATWLTLATIFFSSIIGFGTVVFNIQNSGKQLALQAKLKALEVVISAAGPNAARQRLVIVSQILGGDLVPPDIAAGLVIEGIGAGHDQNRKDLIQMLLDHSDKRDEVLRLWEITFGRSKLSDNLAEIRNQLIK</sequence>
<evidence type="ECO:0000313" key="2">
    <source>
        <dbReference type="EMBL" id="GJH28796.1"/>
    </source>
</evidence>
<keyword evidence="1" id="KW-0812">Transmembrane</keyword>
<dbReference type="EMBL" id="BPUS01000018">
    <property type="protein sequence ID" value="GJH28796.1"/>
    <property type="molecule type" value="Genomic_DNA"/>
</dbReference>
<feature type="transmembrane region" description="Helical" evidence="1">
    <location>
        <begin position="73"/>
        <end position="96"/>
    </location>
</feature>
<dbReference type="AlphaFoldDB" id="A0AA37IL40"/>
<protein>
    <recommendedName>
        <fullName evidence="4">Transmembrane protein</fullName>
    </recommendedName>
</protein>
<accession>A0AA37IL40</accession>
<dbReference type="Proteomes" id="UP001055111">
    <property type="component" value="Unassembled WGS sequence"/>
</dbReference>